<dbReference type="HOGENOM" id="CLU_046066_1_3_1"/>
<comment type="caution">
    <text evidence="2">The sequence shown here is derived from an EMBL/GenBank/DDBJ whole genome shotgun (WGS) entry which is preliminary data.</text>
</comment>
<feature type="domain" description="AB hydrolase-1" evidence="1">
    <location>
        <begin position="3"/>
        <end position="240"/>
    </location>
</feature>
<reference evidence="2 3" key="1">
    <citation type="journal article" date="2011" name="Genome Biol.">
        <title>Comparative genome sequence analysis underscores mycoparasitism as the ancestral life style of Trichoderma.</title>
        <authorList>
            <person name="Kubicek C.P."/>
            <person name="Herrera-Estrella A."/>
            <person name="Seidl-Seiboth V."/>
            <person name="Martinez D.A."/>
            <person name="Druzhinina I.S."/>
            <person name="Thon M."/>
            <person name="Zeilinger S."/>
            <person name="Casas-Flores S."/>
            <person name="Horwitz B.A."/>
            <person name="Mukherjee P.K."/>
            <person name="Mukherjee M."/>
            <person name="Kredics L."/>
            <person name="Alcaraz L.D."/>
            <person name="Aerts A."/>
            <person name="Antal Z."/>
            <person name="Atanasova L."/>
            <person name="Cervantes-Badillo M.G."/>
            <person name="Challacombe J."/>
            <person name="Chertkov O."/>
            <person name="McCluskey K."/>
            <person name="Coulpier F."/>
            <person name="Deshpande N."/>
            <person name="von Doehren H."/>
            <person name="Ebbole D.J."/>
            <person name="Esquivel-Naranjo E.U."/>
            <person name="Fekete E."/>
            <person name="Flipphi M."/>
            <person name="Glaser F."/>
            <person name="Gomez-Rodriguez E.Y."/>
            <person name="Gruber S."/>
            <person name="Han C."/>
            <person name="Henrissat B."/>
            <person name="Hermosa R."/>
            <person name="Hernandez-Onate M."/>
            <person name="Karaffa L."/>
            <person name="Kosti I."/>
            <person name="Le Crom S."/>
            <person name="Lindquist E."/>
            <person name="Lucas S."/>
            <person name="Luebeck M."/>
            <person name="Luebeck P.S."/>
            <person name="Margeot A."/>
            <person name="Metz B."/>
            <person name="Misra M."/>
            <person name="Nevalainen H."/>
            <person name="Omann M."/>
            <person name="Packer N."/>
            <person name="Perrone G."/>
            <person name="Uresti-Rivera E.E."/>
            <person name="Salamov A."/>
            <person name="Schmoll M."/>
            <person name="Seiboth B."/>
            <person name="Shapiro H."/>
            <person name="Sukno S."/>
            <person name="Tamayo-Ramos J.A."/>
            <person name="Tisch D."/>
            <person name="Wiest A."/>
            <person name="Wilkinson H.H."/>
            <person name="Zhang M."/>
            <person name="Coutinho P.M."/>
            <person name="Kenerley C.M."/>
            <person name="Monte E."/>
            <person name="Baker S.E."/>
            <person name="Grigoriev I.V."/>
        </authorList>
    </citation>
    <scope>NUCLEOTIDE SEQUENCE [LARGE SCALE GENOMIC DNA]</scope>
    <source>
        <strain evidence="3">Gv29-8 / FGSC 10586</strain>
    </source>
</reference>
<organism evidence="2 3">
    <name type="scientific">Hypocrea virens (strain Gv29-8 / FGSC 10586)</name>
    <name type="common">Gliocladium virens</name>
    <name type="synonym">Trichoderma virens</name>
    <dbReference type="NCBI Taxonomy" id="413071"/>
    <lineage>
        <taxon>Eukaryota</taxon>
        <taxon>Fungi</taxon>
        <taxon>Dikarya</taxon>
        <taxon>Ascomycota</taxon>
        <taxon>Pezizomycotina</taxon>
        <taxon>Sordariomycetes</taxon>
        <taxon>Hypocreomycetidae</taxon>
        <taxon>Hypocreales</taxon>
        <taxon>Hypocreaceae</taxon>
        <taxon>Trichoderma</taxon>
    </lineage>
</organism>
<dbReference type="AlphaFoldDB" id="G9MIG3"/>
<dbReference type="InterPro" id="IPR052897">
    <property type="entry name" value="Sec-Metab_Biosynth_Hydrolase"/>
</dbReference>
<dbReference type="Proteomes" id="UP000007115">
    <property type="component" value="Unassembled WGS sequence"/>
</dbReference>
<feature type="non-terminal residue" evidence="2">
    <location>
        <position position="1"/>
    </location>
</feature>
<dbReference type="InParanoid" id="G9MIG3"/>
<feature type="non-terminal residue" evidence="2">
    <location>
        <position position="252"/>
    </location>
</feature>
<dbReference type="GeneID" id="25787156"/>
<dbReference type="STRING" id="413071.G9MIG3"/>
<dbReference type="Gene3D" id="3.40.50.1820">
    <property type="entry name" value="alpha/beta hydrolase"/>
    <property type="match status" value="1"/>
</dbReference>
<protein>
    <recommendedName>
        <fullName evidence="1">AB hydrolase-1 domain-containing protein</fullName>
    </recommendedName>
</protein>
<evidence type="ECO:0000313" key="2">
    <source>
        <dbReference type="EMBL" id="EHK25280.1"/>
    </source>
</evidence>
<dbReference type="OMA" id="RTLDDCC"/>
<evidence type="ECO:0000313" key="3">
    <source>
        <dbReference type="Proteomes" id="UP000007115"/>
    </source>
</evidence>
<dbReference type="OrthoDB" id="408373at2759"/>
<evidence type="ECO:0000259" key="1">
    <source>
        <dbReference type="Pfam" id="PF12697"/>
    </source>
</evidence>
<dbReference type="eggNOG" id="ENOG502SN9A">
    <property type="taxonomic scope" value="Eukaryota"/>
</dbReference>
<dbReference type="InterPro" id="IPR029058">
    <property type="entry name" value="AB_hydrolase_fold"/>
</dbReference>
<dbReference type="EMBL" id="ABDF02000003">
    <property type="protein sequence ID" value="EHK25280.1"/>
    <property type="molecule type" value="Genomic_DNA"/>
</dbReference>
<keyword evidence="3" id="KW-1185">Reference proteome</keyword>
<dbReference type="RefSeq" id="XP_013959491.1">
    <property type="nucleotide sequence ID" value="XM_014104016.2"/>
</dbReference>
<dbReference type="VEuPathDB" id="FungiDB:TRIVIDRAFT_120065"/>
<dbReference type="SUPFAM" id="SSF53474">
    <property type="entry name" value="alpha/beta-Hydrolases"/>
    <property type="match status" value="1"/>
</dbReference>
<gene>
    <name evidence="2" type="ORF">TRIVIDRAFT_120065</name>
</gene>
<dbReference type="PANTHER" id="PTHR37017">
    <property type="entry name" value="AB HYDROLASE-1 DOMAIN-CONTAINING PROTEIN-RELATED"/>
    <property type="match status" value="1"/>
</dbReference>
<dbReference type="InterPro" id="IPR000073">
    <property type="entry name" value="AB_hydrolase_1"/>
</dbReference>
<accession>G9MIG3</accession>
<dbReference type="Pfam" id="PF12697">
    <property type="entry name" value="Abhydrolase_6"/>
    <property type="match status" value="1"/>
</dbReference>
<proteinExistence type="predicted"/>
<sequence>PHVLIIPGAWYPTSILEIFIKSLKGAGFSTEAVSLPSFGTAGISVQDDEAHVKDRLTSLANEGRDIIIFAHSYGGMVTTGVIANPSLDKRSREGQGLKGGIVGIVYLAAIVPIQNESILQLVGGKWLEYINADRVSVSCVLYTINDTETFYHDCSAEIASSVAATLKPHSEEALKTAPSAIGWQDKAYNGRRAYIRCLQDRALPITIQDHLIARSEVEWVVKTLDSSHSPFLSMPDELARVLVEILEWFVKN</sequence>
<name>G9MIG3_HYPVG</name>
<dbReference type="PANTHER" id="PTHR37017:SF8">
    <property type="entry name" value="AB HYDROLASE-1 DOMAIN-CONTAINING PROTEIN"/>
    <property type="match status" value="1"/>
</dbReference>